<dbReference type="OrthoDB" id="1099063at2759"/>
<proteinExistence type="predicted"/>
<name>A0A1Y2AYS6_9TREE</name>
<sequence length="291" mass="32411">MRPPTSICRPCIASSSRLVAPTHTRHIVSQPPLPVFFTPPFLTPSQPRPPVESSRSANDKGKGKEPAPRRSNEGEVDDREWELRVGRAMMHLRDTLPVFFGPEYNSSSMFPPDIFSHNVVLKLPQPLPIKISSLTAYSMAFSIARNGMLALHSDMRNSLDRMTLSPTPPAATPLIPGKALTLSRKSIASRQKQIRIQISVHGTPRLPPHKESTWQTSSLYTLSPYSGLIMTHEVESIRPLPGEGVAEWMRSRLLGWVKHEDADPAPVACPRAVPVTGELEVVRYLSERQRK</sequence>
<protein>
    <submittedName>
        <fullName evidence="2">Uncharacterized protein</fullName>
    </submittedName>
</protein>
<evidence type="ECO:0000313" key="2">
    <source>
        <dbReference type="EMBL" id="ORY27450.1"/>
    </source>
</evidence>
<dbReference type="InParanoid" id="A0A1Y2AYS6"/>
<dbReference type="Proteomes" id="UP000193986">
    <property type="component" value="Unassembled WGS sequence"/>
</dbReference>
<feature type="region of interest" description="Disordered" evidence="1">
    <location>
        <begin position="39"/>
        <end position="78"/>
    </location>
</feature>
<gene>
    <name evidence="2" type="ORF">BCR39DRAFT_538069</name>
</gene>
<dbReference type="STRING" id="71784.A0A1Y2AYS6"/>
<organism evidence="2 3">
    <name type="scientific">Naematelia encephala</name>
    <dbReference type="NCBI Taxonomy" id="71784"/>
    <lineage>
        <taxon>Eukaryota</taxon>
        <taxon>Fungi</taxon>
        <taxon>Dikarya</taxon>
        <taxon>Basidiomycota</taxon>
        <taxon>Agaricomycotina</taxon>
        <taxon>Tremellomycetes</taxon>
        <taxon>Tremellales</taxon>
        <taxon>Naemateliaceae</taxon>
        <taxon>Naematelia</taxon>
    </lineage>
</organism>
<comment type="caution">
    <text evidence="2">The sequence shown here is derived from an EMBL/GenBank/DDBJ whole genome shotgun (WGS) entry which is preliminary data.</text>
</comment>
<keyword evidence="3" id="KW-1185">Reference proteome</keyword>
<accession>A0A1Y2AYS6</accession>
<dbReference type="AlphaFoldDB" id="A0A1Y2AYS6"/>
<evidence type="ECO:0000313" key="3">
    <source>
        <dbReference type="Proteomes" id="UP000193986"/>
    </source>
</evidence>
<feature type="compositionally biased region" description="Basic and acidic residues" evidence="1">
    <location>
        <begin position="57"/>
        <end position="73"/>
    </location>
</feature>
<evidence type="ECO:0000256" key="1">
    <source>
        <dbReference type="SAM" id="MobiDB-lite"/>
    </source>
</evidence>
<reference evidence="2 3" key="1">
    <citation type="submission" date="2016-07" db="EMBL/GenBank/DDBJ databases">
        <title>Pervasive Adenine N6-methylation of Active Genes in Fungi.</title>
        <authorList>
            <consortium name="DOE Joint Genome Institute"/>
            <person name="Mondo S.J."/>
            <person name="Dannebaum R.O."/>
            <person name="Kuo R.C."/>
            <person name="Labutti K."/>
            <person name="Haridas S."/>
            <person name="Kuo A."/>
            <person name="Salamov A."/>
            <person name="Ahrendt S.R."/>
            <person name="Lipzen A."/>
            <person name="Sullivan W."/>
            <person name="Andreopoulos W.B."/>
            <person name="Clum A."/>
            <person name="Lindquist E."/>
            <person name="Daum C."/>
            <person name="Ramamoorthy G.K."/>
            <person name="Gryganskyi A."/>
            <person name="Culley D."/>
            <person name="Magnuson J.K."/>
            <person name="James T.Y."/>
            <person name="O'Malley M.A."/>
            <person name="Stajich J.E."/>
            <person name="Spatafora J.W."/>
            <person name="Visel A."/>
            <person name="Grigoriev I.V."/>
        </authorList>
    </citation>
    <scope>NUCLEOTIDE SEQUENCE [LARGE SCALE GENOMIC DNA]</scope>
    <source>
        <strain evidence="2 3">68-887.2</strain>
    </source>
</reference>
<dbReference type="EMBL" id="MCFC01000038">
    <property type="protein sequence ID" value="ORY27450.1"/>
    <property type="molecule type" value="Genomic_DNA"/>
</dbReference>